<feature type="transmembrane region" description="Helical" evidence="1">
    <location>
        <begin position="211"/>
        <end position="232"/>
    </location>
</feature>
<keyword evidence="1" id="KW-1133">Transmembrane helix</keyword>
<dbReference type="Pfam" id="PF01757">
    <property type="entry name" value="Acyl_transf_3"/>
    <property type="match status" value="1"/>
</dbReference>
<keyword evidence="1" id="KW-0812">Transmembrane</keyword>
<evidence type="ECO:0000259" key="3">
    <source>
        <dbReference type="Pfam" id="PF19040"/>
    </source>
</evidence>
<evidence type="ECO:0000259" key="2">
    <source>
        <dbReference type="Pfam" id="PF01757"/>
    </source>
</evidence>
<dbReference type="GO" id="GO:0016747">
    <property type="term" value="F:acyltransferase activity, transferring groups other than amino-acyl groups"/>
    <property type="evidence" value="ECO:0007669"/>
    <property type="project" value="InterPro"/>
</dbReference>
<keyword evidence="5" id="KW-1185">Reference proteome</keyword>
<dbReference type="InterPro" id="IPR050879">
    <property type="entry name" value="Acyltransferase_3"/>
</dbReference>
<dbReference type="GO" id="GO:0009103">
    <property type="term" value="P:lipopolysaccharide biosynthetic process"/>
    <property type="evidence" value="ECO:0007669"/>
    <property type="project" value="TreeGrafter"/>
</dbReference>
<keyword evidence="4" id="KW-0012">Acyltransferase</keyword>
<dbReference type="InterPro" id="IPR002656">
    <property type="entry name" value="Acyl_transf_3_dom"/>
</dbReference>
<dbReference type="RefSeq" id="WP_115857848.1">
    <property type="nucleotide sequence ID" value="NZ_QTSU01000001.1"/>
</dbReference>
<dbReference type="EMBL" id="QTSU01000001">
    <property type="protein sequence ID" value="RDZ28407.1"/>
    <property type="molecule type" value="Genomic_DNA"/>
</dbReference>
<evidence type="ECO:0000313" key="5">
    <source>
        <dbReference type="Proteomes" id="UP000264492"/>
    </source>
</evidence>
<feature type="transmembrane region" description="Helical" evidence="1">
    <location>
        <begin position="244"/>
        <end position="262"/>
    </location>
</feature>
<feature type="transmembrane region" description="Helical" evidence="1">
    <location>
        <begin position="274"/>
        <end position="295"/>
    </location>
</feature>
<comment type="caution">
    <text evidence="4">The sequence shown here is derived from an EMBL/GenBank/DDBJ whole genome shotgun (WGS) entry which is preliminary data.</text>
</comment>
<feature type="transmembrane region" description="Helical" evidence="1">
    <location>
        <begin position="81"/>
        <end position="100"/>
    </location>
</feature>
<feature type="transmembrane region" description="Helical" evidence="1">
    <location>
        <begin position="315"/>
        <end position="332"/>
    </location>
</feature>
<feature type="transmembrane region" description="Helical" evidence="1">
    <location>
        <begin position="371"/>
        <end position="389"/>
    </location>
</feature>
<reference evidence="4 5" key="1">
    <citation type="submission" date="2018-08" db="EMBL/GenBank/DDBJ databases">
        <title>Lysobacter sp. zong2l5, whole genome shotgun sequence.</title>
        <authorList>
            <person name="Zhang X."/>
            <person name="Feng G."/>
            <person name="Zhu H."/>
        </authorList>
    </citation>
    <scope>NUCLEOTIDE SEQUENCE [LARGE SCALE GENOMIC DNA]</scope>
    <source>
        <strain evidence="5">zong2l5</strain>
    </source>
</reference>
<proteinExistence type="predicted"/>
<feature type="domain" description="Acyltransferase 3" evidence="2">
    <location>
        <begin position="13"/>
        <end position="349"/>
    </location>
</feature>
<dbReference type="PANTHER" id="PTHR23028">
    <property type="entry name" value="ACETYLTRANSFERASE"/>
    <property type="match status" value="1"/>
</dbReference>
<keyword evidence="4" id="KW-0808">Transferase</keyword>
<dbReference type="PANTHER" id="PTHR23028:SF53">
    <property type="entry name" value="ACYL_TRANSF_3 DOMAIN-CONTAINING PROTEIN"/>
    <property type="match status" value="1"/>
</dbReference>
<feature type="transmembrane region" description="Helical" evidence="1">
    <location>
        <begin position="173"/>
        <end position="190"/>
    </location>
</feature>
<name>A0A371K3J3_9GAMM</name>
<organism evidence="4 5">
    <name type="scientific">Lysobacter silvisoli</name>
    <dbReference type="NCBI Taxonomy" id="2293254"/>
    <lineage>
        <taxon>Bacteria</taxon>
        <taxon>Pseudomonadati</taxon>
        <taxon>Pseudomonadota</taxon>
        <taxon>Gammaproteobacteria</taxon>
        <taxon>Lysobacterales</taxon>
        <taxon>Lysobacteraceae</taxon>
        <taxon>Lysobacter</taxon>
    </lineage>
</organism>
<keyword evidence="1" id="KW-0472">Membrane</keyword>
<sequence>MRDETAGQAGYLPYVDGLRAVAVLAVVFYHLDAAWLPGGFTGVDIFFVISGFVVSASVARLPRVGFFESLLRFYARRLRRIAPALVVCLLLTGLAATLFIPEAWLSETSRNTGRWAFFGLSNFVLAATGNDYFSPKVEFNPYTHTWSLGVEEQFYLVFPLLFLAWSFGARKRWLSVALFAAGVLASLWYARMLDAAGNRTVEAFYLSTSRFWQLGAGVLLYQGLTLAGYTGATGNTDASAAKGWRSAGLALSVLAIAAGFAYARPGHSPWPDGLWPVVGSLGLLGLLYAGGAGGWLGRLLSTTPAVAVGKVSYSLYLWHWPVFVLFRWTVGLESAGTRALAFVLACALAAASYRWVERPLRHAGPLVRMRNWRFVTAAVLVVFASSAVYRHVARHHDDYSLSVVARDARDWYPYGDETDPARPGCKLASRTDNIEGGAAWVYERGGCGDAPADARRVFVAGDSHASGYSELLQRSTLLSGRSTTLYFAGGCPLVGLLNRREFDDPACRAYADAALADVARKARAGDVLFLPTLRLPRLSEQWELFDEAQAEQAMFGPQAQAARSQGEAAAVQRLLPLAQRGVRIVFEAPKPLFRAPPYRCSDWFNRGNPICARGLSVDRAFLQRYRAPAVAGLRRVAAQLPGASVWDPFPVLCPGATCAAVPGGKPLFFDGDHLSGHGNRLLEPSFDAHLQTLGTPATAAAAP</sequence>
<feature type="transmembrane region" description="Helical" evidence="1">
    <location>
        <begin position="43"/>
        <end position="61"/>
    </location>
</feature>
<dbReference type="GO" id="GO:0016020">
    <property type="term" value="C:membrane"/>
    <property type="evidence" value="ECO:0007669"/>
    <property type="project" value="TreeGrafter"/>
</dbReference>
<gene>
    <name evidence="4" type="ORF">DX914_04520</name>
</gene>
<feature type="transmembrane region" description="Helical" evidence="1">
    <location>
        <begin position="12"/>
        <end position="31"/>
    </location>
</feature>
<dbReference type="Proteomes" id="UP000264492">
    <property type="component" value="Unassembled WGS sequence"/>
</dbReference>
<dbReference type="AlphaFoldDB" id="A0A371K3J3"/>
<accession>A0A371K3J3</accession>
<feature type="transmembrane region" description="Helical" evidence="1">
    <location>
        <begin position="339"/>
        <end position="356"/>
    </location>
</feature>
<feature type="transmembrane region" description="Helical" evidence="1">
    <location>
        <begin position="145"/>
        <end position="167"/>
    </location>
</feature>
<protein>
    <submittedName>
        <fullName evidence="4">Acyltransferase</fullName>
    </submittedName>
</protein>
<dbReference type="InterPro" id="IPR043968">
    <property type="entry name" value="SGNH"/>
</dbReference>
<feature type="domain" description="SGNH" evidence="3">
    <location>
        <begin position="446"/>
        <end position="687"/>
    </location>
</feature>
<evidence type="ECO:0000313" key="4">
    <source>
        <dbReference type="EMBL" id="RDZ28407.1"/>
    </source>
</evidence>
<dbReference type="OrthoDB" id="9767863at2"/>
<evidence type="ECO:0000256" key="1">
    <source>
        <dbReference type="SAM" id="Phobius"/>
    </source>
</evidence>
<dbReference type="Pfam" id="PF19040">
    <property type="entry name" value="SGNH"/>
    <property type="match status" value="1"/>
</dbReference>